<proteinExistence type="predicted"/>
<dbReference type="Proteomes" id="UP000813423">
    <property type="component" value="Unassembled WGS sequence"/>
</dbReference>
<accession>A0A229Y499</accession>
<name>A0A229Y499_ASPFM</name>
<reference evidence="1" key="1">
    <citation type="submission" date="2021-08" db="EMBL/GenBank/DDBJ databases">
        <title>Global Aspergillus fumigatus from environmental and clinical sources.</title>
        <authorList>
            <person name="Barber A."/>
            <person name="Sae-Ong T."/>
        </authorList>
    </citation>
    <scope>NUCLEOTIDE SEQUENCE</scope>
    <source>
        <strain evidence="1">NRZ-2016-071</strain>
    </source>
</reference>
<dbReference type="EMBL" id="JAIBSC010000144">
    <property type="protein sequence ID" value="KAH1894944.1"/>
    <property type="molecule type" value="Genomic_DNA"/>
</dbReference>
<dbReference type="AlphaFoldDB" id="A0A229Y499"/>
<sequence length="171" mass="18855">MSHTDGQTILRNERHMLSKEATAALFAEINKKPDFVFDALELCDATASYVEATVKVPEDARFIDNWGIIGILFYQVMSKISGGEKIRNTNTYYRDIQNCVRPGAVLVLMAHRVGESLLEARISSVEGSLIATTSATYSTSFATGDRRKLLAPPIDFDATSPRNATPRNLTP</sequence>
<comment type="caution">
    <text evidence="1">The sequence shown here is derived from an EMBL/GenBank/DDBJ whole genome shotgun (WGS) entry which is preliminary data.</text>
</comment>
<protein>
    <submittedName>
        <fullName evidence="1">Uncharacterized protein</fullName>
    </submittedName>
</protein>
<gene>
    <name evidence="1" type="ORF">KXV57_002038</name>
</gene>
<organism evidence="1 2">
    <name type="scientific">Aspergillus fumigatus</name>
    <name type="common">Neosartorya fumigata</name>
    <dbReference type="NCBI Taxonomy" id="746128"/>
    <lineage>
        <taxon>Eukaryota</taxon>
        <taxon>Fungi</taxon>
        <taxon>Dikarya</taxon>
        <taxon>Ascomycota</taxon>
        <taxon>Pezizomycotina</taxon>
        <taxon>Eurotiomycetes</taxon>
        <taxon>Eurotiomycetidae</taxon>
        <taxon>Eurotiales</taxon>
        <taxon>Aspergillaceae</taxon>
        <taxon>Aspergillus</taxon>
        <taxon>Aspergillus subgen. Fumigati</taxon>
    </lineage>
</organism>
<evidence type="ECO:0000313" key="2">
    <source>
        <dbReference type="Proteomes" id="UP000813423"/>
    </source>
</evidence>
<evidence type="ECO:0000313" key="1">
    <source>
        <dbReference type="EMBL" id="KAH1894944.1"/>
    </source>
</evidence>